<comment type="caution">
    <text evidence="2">The sequence shown here is derived from an EMBL/GenBank/DDBJ whole genome shotgun (WGS) entry which is preliminary data.</text>
</comment>
<evidence type="ECO:0000313" key="3">
    <source>
        <dbReference type="Proteomes" id="UP001189429"/>
    </source>
</evidence>
<protein>
    <submittedName>
        <fullName evidence="2">Uncharacterized protein</fullName>
    </submittedName>
</protein>
<keyword evidence="3" id="KW-1185">Reference proteome</keyword>
<evidence type="ECO:0000256" key="1">
    <source>
        <dbReference type="SAM" id="MobiDB-lite"/>
    </source>
</evidence>
<feature type="region of interest" description="Disordered" evidence="1">
    <location>
        <begin position="1"/>
        <end position="36"/>
    </location>
</feature>
<dbReference type="Proteomes" id="UP001189429">
    <property type="component" value="Unassembled WGS sequence"/>
</dbReference>
<dbReference type="EMBL" id="CAUYUJ010001732">
    <property type="protein sequence ID" value="CAK0797335.1"/>
    <property type="molecule type" value="Genomic_DNA"/>
</dbReference>
<evidence type="ECO:0000313" key="2">
    <source>
        <dbReference type="EMBL" id="CAK0797335.1"/>
    </source>
</evidence>
<accession>A0ABN9PWA2</accession>
<proteinExistence type="predicted"/>
<feature type="non-terminal residue" evidence="2">
    <location>
        <position position="164"/>
    </location>
</feature>
<sequence length="164" mass="16494">MSRFNSDKGTAPSRQPLGRLESRREEARRARPRQGACRAQVVSVSPAALQGFEAFTLLGCAGGAAAFVAPGSPQSAPALRATAAQAAAQPAPAASTPWTAATLVGAGAGLTAAAAGRRGVARKAKGGAFDPSVQVGATAPLGFWDPAGFCSDGKEETFDDLRGK</sequence>
<feature type="compositionally biased region" description="Basic and acidic residues" evidence="1">
    <location>
        <begin position="20"/>
        <end position="29"/>
    </location>
</feature>
<name>A0ABN9PWA2_9DINO</name>
<gene>
    <name evidence="2" type="ORF">PCOR1329_LOCUS6462</name>
</gene>
<reference evidence="2" key="1">
    <citation type="submission" date="2023-10" db="EMBL/GenBank/DDBJ databases">
        <authorList>
            <person name="Chen Y."/>
            <person name="Shah S."/>
            <person name="Dougan E. K."/>
            <person name="Thang M."/>
            <person name="Chan C."/>
        </authorList>
    </citation>
    <scope>NUCLEOTIDE SEQUENCE [LARGE SCALE GENOMIC DNA]</scope>
</reference>
<organism evidence="2 3">
    <name type="scientific">Prorocentrum cordatum</name>
    <dbReference type="NCBI Taxonomy" id="2364126"/>
    <lineage>
        <taxon>Eukaryota</taxon>
        <taxon>Sar</taxon>
        <taxon>Alveolata</taxon>
        <taxon>Dinophyceae</taxon>
        <taxon>Prorocentrales</taxon>
        <taxon>Prorocentraceae</taxon>
        <taxon>Prorocentrum</taxon>
    </lineage>
</organism>